<evidence type="ECO:0000256" key="2">
    <source>
        <dbReference type="SAM" id="MobiDB-lite"/>
    </source>
</evidence>
<evidence type="ECO:0000256" key="1">
    <source>
        <dbReference type="SAM" id="Coils"/>
    </source>
</evidence>
<sequence>MNEDDQKPSAEEPDKASKVKPTAPQKPAAVVSQSRWPLWLVLLVSLLVGGLAVIAALHAQSARDLALNNQQSLNNALAQITAFEAQVSAVPERLTQAEDVLNKQLEDGLQDLQKELSSAAEQHQRRVQNLEDSLTALHAELSQPQRDWQLAEALYLVKVAAHRLEFHEDAPAAQAALQAADGVLRGIGDPRMIPAREALAEDIQALENYQGVAITDLLTALDDLMTDVRPLPLKMPEVSADDPEVAVGGSPPDPDAAWWSRQLQQLWQEVSQQFTIRRHAQAVRSMPDAEAEMFIRQIIALRIESARMAVLRRDQSDFEAHLTRAASLLEDYFAASPVSDILPRIDALRAQSLHSELPSLKQSLSQLQALED</sequence>
<feature type="compositionally biased region" description="Basic and acidic residues" evidence="2">
    <location>
        <begin position="1"/>
        <end position="17"/>
    </location>
</feature>
<reference evidence="4 5" key="1">
    <citation type="submission" date="2017-01" db="EMBL/GenBank/DDBJ databases">
        <authorList>
            <person name="Mah S.A."/>
            <person name="Swanson W.J."/>
            <person name="Moy G.W."/>
            <person name="Vacquier V.D."/>
        </authorList>
    </citation>
    <scope>NUCLEOTIDE SEQUENCE [LARGE SCALE GENOMIC DNA]</scope>
    <source>
        <strain evidence="4 5">M9</strain>
    </source>
</reference>
<dbReference type="EMBL" id="FTPK01000002">
    <property type="protein sequence ID" value="SIT69536.1"/>
    <property type="molecule type" value="Genomic_DNA"/>
</dbReference>
<evidence type="ECO:0000256" key="3">
    <source>
        <dbReference type="SAM" id="Phobius"/>
    </source>
</evidence>
<keyword evidence="3" id="KW-0472">Membrane</keyword>
<dbReference type="Proteomes" id="UP000223759">
    <property type="component" value="Unassembled WGS sequence"/>
</dbReference>
<accession>A0A1R3VZN8</accession>
<feature type="coiled-coil region" evidence="1">
    <location>
        <begin position="102"/>
        <end position="140"/>
    </location>
</feature>
<protein>
    <submittedName>
        <fullName evidence="4">Uroporphyrin-3 C-methyltransferase</fullName>
    </submittedName>
</protein>
<dbReference type="STRING" id="233100.SAMN05216526_1106"/>
<dbReference type="RefSeq" id="WP_076755510.1">
    <property type="nucleotide sequence ID" value="NZ_CP023018.1"/>
</dbReference>
<organism evidence="4 5">
    <name type="scientific">Ectothiorhodosinus mongolicus</name>
    <dbReference type="NCBI Taxonomy" id="233100"/>
    <lineage>
        <taxon>Bacteria</taxon>
        <taxon>Pseudomonadati</taxon>
        <taxon>Pseudomonadota</taxon>
        <taxon>Gammaproteobacteria</taxon>
        <taxon>Chromatiales</taxon>
        <taxon>Ectothiorhodospiraceae</taxon>
        <taxon>Ectothiorhodosinus</taxon>
    </lineage>
</organism>
<dbReference type="PANTHER" id="PTHR38043:SF1">
    <property type="entry name" value="PROTEIN HEMX"/>
    <property type="match status" value="1"/>
</dbReference>
<evidence type="ECO:0000313" key="4">
    <source>
        <dbReference type="EMBL" id="SIT69536.1"/>
    </source>
</evidence>
<feature type="region of interest" description="Disordered" evidence="2">
    <location>
        <begin position="1"/>
        <end position="26"/>
    </location>
</feature>
<gene>
    <name evidence="4" type="ORF">SAMN05216526_1106</name>
</gene>
<keyword evidence="4" id="KW-0808">Transferase</keyword>
<name>A0A1R3VZN8_9GAMM</name>
<dbReference type="AlphaFoldDB" id="A0A1R3VZN8"/>
<dbReference type="OrthoDB" id="5739852at2"/>
<keyword evidence="4" id="KW-0489">Methyltransferase</keyword>
<dbReference type="Pfam" id="PF04375">
    <property type="entry name" value="HemX"/>
    <property type="match status" value="1"/>
</dbReference>
<dbReference type="InterPro" id="IPR007470">
    <property type="entry name" value="HemX"/>
</dbReference>
<proteinExistence type="predicted"/>
<feature type="transmembrane region" description="Helical" evidence="3">
    <location>
        <begin position="36"/>
        <end position="57"/>
    </location>
</feature>
<keyword evidence="3" id="KW-1133">Transmembrane helix</keyword>
<dbReference type="GO" id="GO:0032259">
    <property type="term" value="P:methylation"/>
    <property type="evidence" value="ECO:0007669"/>
    <property type="project" value="UniProtKB-KW"/>
</dbReference>
<keyword evidence="1" id="KW-0175">Coiled coil</keyword>
<dbReference type="GO" id="GO:0008168">
    <property type="term" value="F:methyltransferase activity"/>
    <property type="evidence" value="ECO:0007669"/>
    <property type="project" value="UniProtKB-KW"/>
</dbReference>
<keyword evidence="5" id="KW-1185">Reference proteome</keyword>
<dbReference type="PANTHER" id="PTHR38043">
    <property type="entry name" value="PROTEIN HEMX"/>
    <property type="match status" value="1"/>
</dbReference>
<keyword evidence="3" id="KW-0812">Transmembrane</keyword>
<evidence type="ECO:0000313" key="5">
    <source>
        <dbReference type="Proteomes" id="UP000223759"/>
    </source>
</evidence>